<evidence type="ECO:0000256" key="4">
    <source>
        <dbReference type="ARBA" id="ARBA00052904"/>
    </source>
</evidence>
<dbReference type="OrthoDB" id="9811121at2"/>
<dbReference type="EC" id="3.5.1.3" evidence="3"/>
<comment type="catalytic activity">
    <reaction evidence="4">
        <text>a monoamide of a dicarboxylate + H2O = a dicarboxylate + NH4(+)</text>
        <dbReference type="Rhea" id="RHEA:11716"/>
        <dbReference type="ChEBI" id="CHEBI:15377"/>
        <dbReference type="ChEBI" id="CHEBI:28938"/>
        <dbReference type="ChEBI" id="CHEBI:28965"/>
        <dbReference type="ChEBI" id="CHEBI:77450"/>
        <dbReference type="EC" id="3.5.1.3"/>
    </reaction>
</comment>
<dbReference type="SUPFAM" id="SSF56317">
    <property type="entry name" value="Carbon-nitrogen hydrolase"/>
    <property type="match status" value="1"/>
</dbReference>
<evidence type="ECO:0000313" key="7">
    <source>
        <dbReference type="EMBL" id="RAK68284.1"/>
    </source>
</evidence>
<comment type="caution">
    <text evidence="7">The sequence shown here is derived from an EMBL/GenBank/DDBJ whole genome shotgun (WGS) entry which is preliminary data.</text>
</comment>
<evidence type="ECO:0000256" key="3">
    <source>
        <dbReference type="ARBA" id="ARBA00039118"/>
    </source>
</evidence>
<proteinExistence type="inferred from homology"/>
<dbReference type="PANTHER" id="PTHR47799:SF1">
    <property type="entry name" value="OMEGA-AMIDASE YAFV"/>
    <property type="match status" value="1"/>
</dbReference>
<evidence type="ECO:0000256" key="2">
    <source>
        <dbReference type="ARBA" id="ARBA00022801"/>
    </source>
</evidence>
<comment type="similarity">
    <text evidence="1">Belongs to the carbon-nitrogen hydrolase superfamily. NIT1/NIT2 family.</text>
</comment>
<dbReference type="FunFam" id="3.60.110.10:FF:000004">
    <property type="entry name" value="Carbon-nitrogen hydrolase"/>
    <property type="match status" value="1"/>
</dbReference>
<evidence type="ECO:0000259" key="6">
    <source>
        <dbReference type="PROSITE" id="PS50263"/>
    </source>
</evidence>
<dbReference type="AlphaFoldDB" id="A0A328BQT0"/>
<dbReference type="GO" id="GO:0106008">
    <property type="term" value="F:2-oxoglutaramate amidase activity"/>
    <property type="evidence" value="ECO:0007669"/>
    <property type="project" value="TreeGrafter"/>
</dbReference>
<keyword evidence="8" id="KW-1185">Reference proteome</keyword>
<evidence type="ECO:0000256" key="1">
    <source>
        <dbReference type="ARBA" id="ARBA00010613"/>
    </source>
</evidence>
<dbReference type="Pfam" id="PF00795">
    <property type="entry name" value="CN_hydrolase"/>
    <property type="match status" value="1"/>
</dbReference>
<dbReference type="RefSeq" id="WP_111477897.1">
    <property type="nucleotide sequence ID" value="NZ_QHKM01000002.1"/>
</dbReference>
<dbReference type="InterPro" id="IPR052737">
    <property type="entry name" value="Omega-amidase_YafV"/>
</dbReference>
<dbReference type="InterPro" id="IPR003010">
    <property type="entry name" value="C-N_Hydrolase"/>
</dbReference>
<dbReference type="Proteomes" id="UP000248553">
    <property type="component" value="Unassembled WGS sequence"/>
</dbReference>
<dbReference type="PROSITE" id="PS50263">
    <property type="entry name" value="CN_HYDROLASE"/>
    <property type="match status" value="1"/>
</dbReference>
<protein>
    <recommendedName>
        <fullName evidence="5">Omega-amidase YafV</fullName>
        <ecNumber evidence="3">3.5.1.3</ecNumber>
    </recommendedName>
</protein>
<sequence length="279" mass="31826">MLGKDPKRPSTVSDLTVSFIQLPLKWHSPATNRAELAAHIAEISVATDLIVLPEMFSTGFSMDAAHWAEPVDGPTLAWMRELAARRDAVITGSVMTRDEEGRFYNRLLWVRPDGSFSHYDKRHLFRMAGEHEVYSAGQQRLVEEWRGWRICPLICYDLRFPVWSRNDLHQPYDLLLYVANWPAARRTAWITLLRARAIENQAYTMGVNCLGLDPAGQPYDGDSALLDMKGEYLVEVGNQETGITRTLRRADLEAYRSRFPALLDADEFELRTSGELVKL</sequence>
<accession>A0A328BQT0</accession>
<dbReference type="NCBIfam" id="NF007757">
    <property type="entry name" value="PRK10438.1"/>
    <property type="match status" value="1"/>
</dbReference>
<dbReference type="GO" id="GO:0050152">
    <property type="term" value="F:omega-amidase activity"/>
    <property type="evidence" value="ECO:0007669"/>
    <property type="project" value="UniProtKB-EC"/>
</dbReference>
<reference evidence="8" key="1">
    <citation type="submission" date="2018-05" db="EMBL/GenBank/DDBJ databases">
        <authorList>
            <person name="Nie L."/>
        </authorList>
    </citation>
    <scope>NUCLEOTIDE SEQUENCE [LARGE SCALE GENOMIC DNA]</scope>
    <source>
        <strain evidence="8">NL</strain>
    </source>
</reference>
<keyword evidence="2 7" id="KW-0378">Hydrolase</keyword>
<gene>
    <name evidence="7" type="ORF">DLM85_09670</name>
</gene>
<dbReference type="PANTHER" id="PTHR47799">
    <property type="entry name" value="OMEGA-AMIDASE YAFV"/>
    <property type="match status" value="1"/>
</dbReference>
<evidence type="ECO:0000256" key="5">
    <source>
        <dbReference type="ARBA" id="ARBA00072139"/>
    </source>
</evidence>
<organism evidence="7 8">
    <name type="scientific">Hymenobacter edaphi</name>
    <dbReference type="NCBI Taxonomy" id="2211146"/>
    <lineage>
        <taxon>Bacteria</taxon>
        <taxon>Pseudomonadati</taxon>
        <taxon>Bacteroidota</taxon>
        <taxon>Cytophagia</taxon>
        <taxon>Cytophagales</taxon>
        <taxon>Hymenobacteraceae</taxon>
        <taxon>Hymenobacter</taxon>
    </lineage>
</organism>
<dbReference type="EMBL" id="QHKM01000002">
    <property type="protein sequence ID" value="RAK68284.1"/>
    <property type="molecule type" value="Genomic_DNA"/>
</dbReference>
<evidence type="ECO:0000313" key="8">
    <source>
        <dbReference type="Proteomes" id="UP000248553"/>
    </source>
</evidence>
<dbReference type="CDD" id="cd07575">
    <property type="entry name" value="Xc-1258_like"/>
    <property type="match status" value="1"/>
</dbReference>
<feature type="domain" description="CN hydrolase" evidence="6">
    <location>
        <begin position="15"/>
        <end position="249"/>
    </location>
</feature>
<dbReference type="Gene3D" id="3.60.110.10">
    <property type="entry name" value="Carbon-nitrogen hydrolase"/>
    <property type="match status" value="1"/>
</dbReference>
<dbReference type="InterPro" id="IPR036526">
    <property type="entry name" value="C-N_Hydrolase_sf"/>
</dbReference>
<name>A0A328BQT0_9BACT</name>